<feature type="compositionally biased region" description="Polar residues" evidence="2">
    <location>
        <begin position="25"/>
        <end position="42"/>
    </location>
</feature>
<proteinExistence type="predicted"/>
<feature type="region of interest" description="Disordered" evidence="2">
    <location>
        <begin position="1144"/>
        <end position="1171"/>
    </location>
</feature>
<name>A0A9P4J8Y0_9PEZI</name>
<feature type="compositionally biased region" description="Low complexity" evidence="2">
    <location>
        <begin position="1348"/>
        <end position="1361"/>
    </location>
</feature>
<sequence length="1382" mass="150864">MTVSQMLQTYSSSPVISSPGNSYSRSPKFSTKGTGFYSSSSRAAGKYLSSSASSRYSSSSSSSSDGSLPASHISTPSSSYSVRNDCLSDGEGFQSASYSKVLRRPGWTPSLPSYGKGFLSNEFRSRGCGGPERIHEGVHDKSSKHNRAIDALAGCLNAEEQVVKVRQAVEHGSPDSSSNSHNNNARSGPHVLDATDPDTVSCTYGIPRWVFSDPCFSQCIYGVNSPLLWISADSINDASALAQQLAVDGLKCFDPLLSTICHFTFDATIHHSLHEGLRTVLHQLLECQPHLLQHAQITAVQKECGSKQALTELWKLLLTAISVQNAASTVCIFDALDECQDSDLWTFIGLLGELHNNRMTAQNNLRVLVTSRTNGFVSEGFYKCIQEVAAIHLDLSGIRYSPHISNRQDTVASHSQRSISGILGVSFNDLYKRNVAASDKYRNFNVRQINANYERARKRATLYDAVQQGAVKVLHHVLESSRPLEASELSIHILQCSSFLALQGVAKLALNSKLFNQGQYGKLNNTSWDLIDLQLRICNVFETSQILRLVESQDIGLSLIDKHLTSDGNQDRKLTMSLHGWEVPQVVRSWLTNEGITKDSLKVSSSAEDLMEKLLQSIVILGKGSAFKAVACGSYIRKTWGQFGLHVTKVVIKAALSGIGQPSISYVFLEDHCATMVAYAVFGHICLVCSDLDDSYVHQLWDIVQWLCKVLRANTNQSGGLQSSQGVRIGEQKKKSCKLAAFSLKPLSKLEVEDACCWLPLFQSGIVVDHDVDTNPKFRGIELDFDLMASLAAVETYYRLETERSIGHILLGFFTALIPVWEDRDAVQWHFEYSEADALKPLDLELVIKQNWLHKEDLAELSKKRCFVGIWPQANVLLGTYGYAYNVNYSGLKSKQRTLHTEGYEAMASIGFSGGPVQGILQGTKAYSFTSNVQSFSRESCYAQILDRASRQVALVYDTNSETGWLVPQLSLLLHLCHMYHAHFRNFAKQKCDPIPWALPSDDGASAAREALDRAGNIVVTGDGGRDSLRLRALLVDLNANLRASHTTREPPKLSRFGSSKLYLTEMRDQIEAPSYGSPLRVLDVQPSVEAWIHVVTRVDSVLACKDFGKPIAAAIIPSASQNASQRSASVSGSTCTSASASTFATDTSSTSSTASASTSTATSPSTCTSASTFTSTSPTFICKCGDVPEKCGYLVAHARCLQLVLQRPGGADAHNQLTWNQSGEPFEPPTHSPHDPCSNWSGKVLQRLMESTQISPCPGFPLEGAVVFGDAIKNRSRVPTWFSDKITANPGSSGSTKGKEVRYRDGGNGMDISTTTCHKSNALENGQGEEKTTECIIAEAARTLTPAAPATGPTAPEPVAVDPKPAGYRKRRGAKSRWRIW</sequence>
<dbReference type="Pfam" id="PF24883">
    <property type="entry name" value="NPHP3_N"/>
    <property type="match status" value="1"/>
</dbReference>
<dbReference type="EMBL" id="ML996082">
    <property type="protein sequence ID" value="KAF2156260.1"/>
    <property type="molecule type" value="Genomic_DNA"/>
</dbReference>
<feature type="domain" description="Nephrocystin 3-like N-terminal" evidence="3">
    <location>
        <begin position="208"/>
        <end position="372"/>
    </location>
</feature>
<dbReference type="Proteomes" id="UP000799439">
    <property type="component" value="Unassembled WGS sequence"/>
</dbReference>
<accession>A0A9P4J8Y0</accession>
<dbReference type="OrthoDB" id="1577640at2759"/>
<comment type="caution">
    <text evidence="4">The sequence shown here is derived from an EMBL/GenBank/DDBJ whole genome shotgun (WGS) entry which is preliminary data.</text>
</comment>
<feature type="region of interest" description="Disordered" evidence="2">
    <location>
        <begin position="170"/>
        <end position="192"/>
    </location>
</feature>
<feature type="region of interest" description="Disordered" evidence="2">
    <location>
        <begin position="1290"/>
        <end position="1310"/>
    </location>
</feature>
<gene>
    <name evidence="4" type="ORF">K461DRAFT_291198</name>
</gene>
<evidence type="ECO:0000313" key="4">
    <source>
        <dbReference type="EMBL" id="KAF2156260.1"/>
    </source>
</evidence>
<feature type="compositionally biased region" description="Basic residues" evidence="2">
    <location>
        <begin position="1368"/>
        <end position="1382"/>
    </location>
</feature>
<reference evidence="4" key="1">
    <citation type="journal article" date="2020" name="Stud. Mycol.">
        <title>101 Dothideomycetes genomes: a test case for predicting lifestyles and emergence of pathogens.</title>
        <authorList>
            <person name="Haridas S."/>
            <person name="Albert R."/>
            <person name="Binder M."/>
            <person name="Bloem J."/>
            <person name="Labutti K."/>
            <person name="Salamov A."/>
            <person name="Andreopoulos B."/>
            <person name="Baker S."/>
            <person name="Barry K."/>
            <person name="Bills G."/>
            <person name="Bluhm B."/>
            <person name="Cannon C."/>
            <person name="Castanera R."/>
            <person name="Culley D."/>
            <person name="Daum C."/>
            <person name="Ezra D."/>
            <person name="Gonzalez J."/>
            <person name="Henrissat B."/>
            <person name="Kuo A."/>
            <person name="Liang C."/>
            <person name="Lipzen A."/>
            <person name="Lutzoni F."/>
            <person name="Magnuson J."/>
            <person name="Mondo S."/>
            <person name="Nolan M."/>
            <person name="Ohm R."/>
            <person name="Pangilinan J."/>
            <person name="Park H.-J."/>
            <person name="Ramirez L."/>
            <person name="Alfaro M."/>
            <person name="Sun H."/>
            <person name="Tritt A."/>
            <person name="Yoshinaga Y."/>
            <person name="Zwiers L.-H."/>
            <person name="Turgeon B."/>
            <person name="Goodwin S."/>
            <person name="Spatafora J."/>
            <person name="Crous P."/>
            <person name="Grigoriev I."/>
        </authorList>
    </citation>
    <scope>NUCLEOTIDE SEQUENCE</scope>
    <source>
        <strain evidence="4">CBS 260.36</strain>
    </source>
</reference>
<feature type="compositionally biased region" description="Low complexity" evidence="2">
    <location>
        <begin position="49"/>
        <end position="67"/>
    </location>
</feature>
<evidence type="ECO:0000256" key="2">
    <source>
        <dbReference type="SAM" id="MobiDB-lite"/>
    </source>
</evidence>
<feature type="region of interest" description="Disordered" evidence="2">
    <location>
        <begin position="1"/>
        <end position="81"/>
    </location>
</feature>
<keyword evidence="1" id="KW-0677">Repeat</keyword>
<dbReference type="InterPro" id="IPR056884">
    <property type="entry name" value="NPHP3-like_N"/>
</dbReference>
<protein>
    <recommendedName>
        <fullName evidence="3">Nephrocystin 3-like N-terminal domain-containing protein</fullName>
    </recommendedName>
</protein>
<evidence type="ECO:0000259" key="3">
    <source>
        <dbReference type="Pfam" id="PF24883"/>
    </source>
</evidence>
<evidence type="ECO:0000313" key="5">
    <source>
        <dbReference type="Proteomes" id="UP000799439"/>
    </source>
</evidence>
<keyword evidence="5" id="KW-1185">Reference proteome</keyword>
<dbReference type="PANTHER" id="PTHR10039">
    <property type="entry name" value="AMELOGENIN"/>
    <property type="match status" value="1"/>
</dbReference>
<organism evidence="4 5">
    <name type="scientific">Myriangium duriaei CBS 260.36</name>
    <dbReference type="NCBI Taxonomy" id="1168546"/>
    <lineage>
        <taxon>Eukaryota</taxon>
        <taxon>Fungi</taxon>
        <taxon>Dikarya</taxon>
        <taxon>Ascomycota</taxon>
        <taxon>Pezizomycotina</taxon>
        <taxon>Dothideomycetes</taxon>
        <taxon>Dothideomycetidae</taxon>
        <taxon>Myriangiales</taxon>
        <taxon>Myriangiaceae</taxon>
        <taxon>Myriangium</taxon>
    </lineage>
</organism>
<evidence type="ECO:0000256" key="1">
    <source>
        <dbReference type="ARBA" id="ARBA00022737"/>
    </source>
</evidence>
<feature type="compositionally biased region" description="Polar residues" evidence="2">
    <location>
        <begin position="72"/>
        <end position="81"/>
    </location>
</feature>
<feature type="compositionally biased region" description="Low complexity" evidence="2">
    <location>
        <begin position="10"/>
        <end position="24"/>
    </location>
</feature>
<feature type="region of interest" description="Disordered" evidence="2">
    <location>
        <begin position="1348"/>
        <end position="1382"/>
    </location>
</feature>